<dbReference type="RefSeq" id="WP_285097961.1">
    <property type="nucleotide sequence ID" value="NZ_JARTOI010000001.1"/>
</dbReference>
<keyword evidence="2" id="KW-1185">Reference proteome</keyword>
<evidence type="ECO:0000313" key="2">
    <source>
        <dbReference type="Proteomes" id="UP001174748"/>
    </source>
</evidence>
<dbReference type="EMBL" id="JARTOI010000001">
    <property type="protein sequence ID" value="MDK5169042.1"/>
    <property type="molecule type" value="Genomic_DNA"/>
</dbReference>
<gene>
    <name evidence="1" type="ORF">P9921_00865</name>
</gene>
<sequence length="187" mass="21789">MNLNQEKELFNQIADASKGLFTATEIQYFFENVLPQIDDEDNDGSFLKMYKIAQETNARNLERLIDHYNGNMVRAISFLTFDTAFYNVWDDNDCLKLASEYDEEIGEIIKSNISVSTKLWLVKQHEPHSTTLVFMQDDWIVSYLNYDKFNADEFLEIYDGLIAKAILQRNLQEKLTEKGTKSKSTKI</sequence>
<dbReference type="Proteomes" id="UP001174748">
    <property type="component" value="Unassembled WGS sequence"/>
</dbReference>
<accession>A0ABT7G5K4</accession>
<protein>
    <submittedName>
        <fullName evidence="1">Uncharacterized protein</fullName>
    </submittedName>
</protein>
<reference evidence="1" key="1">
    <citation type="submission" date="2023-01" db="EMBL/GenBank/DDBJ databases">
        <title>Genomic dissection of endemic carbapenem resistance: metallo-beta-lactamase gene dissemination through clonal, plasmid and integron transfer pathways.</title>
        <authorList>
            <person name="Macesic N."/>
        </authorList>
    </citation>
    <scope>NUCLEOTIDE SEQUENCE</scope>
    <source>
        <strain evidence="1">CPO382</strain>
    </source>
</reference>
<organism evidence="1 2">
    <name type="scientific">Serratia nevei</name>
    <dbReference type="NCBI Taxonomy" id="2703794"/>
    <lineage>
        <taxon>Bacteria</taxon>
        <taxon>Pseudomonadati</taxon>
        <taxon>Pseudomonadota</taxon>
        <taxon>Gammaproteobacteria</taxon>
        <taxon>Enterobacterales</taxon>
        <taxon>Yersiniaceae</taxon>
        <taxon>Serratia</taxon>
    </lineage>
</organism>
<evidence type="ECO:0000313" key="1">
    <source>
        <dbReference type="EMBL" id="MDK5169042.1"/>
    </source>
</evidence>
<name>A0ABT7G5K4_9GAMM</name>
<comment type="caution">
    <text evidence="1">The sequence shown here is derived from an EMBL/GenBank/DDBJ whole genome shotgun (WGS) entry which is preliminary data.</text>
</comment>
<proteinExistence type="predicted"/>